<dbReference type="InterPro" id="IPR032675">
    <property type="entry name" value="LRR_dom_sf"/>
</dbReference>
<dbReference type="EMBL" id="MU002200">
    <property type="protein sequence ID" value="KAF2788635.1"/>
    <property type="molecule type" value="Genomic_DNA"/>
</dbReference>
<feature type="compositionally biased region" description="Polar residues" evidence="1">
    <location>
        <begin position="536"/>
        <end position="545"/>
    </location>
</feature>
<sequence length="733" mass="81370">MKQLKPRSDFLIAHDTFDISEASRTHSAGQIDGRDSISSTPSSRCTLLSNSSVLPQPFSAAAIASRPASGCDYDVPHLTQTPWERERYKKNSAWRRSKPAYVFPAHIFKRLPREVYNCIVEQLAQLHFEQDQACPCYLKDLYNLSLTSRTWDRAVTLQLYRKVWVLTDENSKMSKIKIKGTGRLKLLRRTLRERPVLGRYVRELHMSDFASLYRNASVDREEIINLVASVVMACPNLERLVGFHTPYTHCFDRLSHALSTRRNLKERVWLLAENPDPEPDEDEDDHPNNSYYNAACDPTERFLELNSSHPRLTTLILHQVPGRPSIPLNFRAIIGTFRQLPSLRHLSISGLSTSSFTNLALNSIPPYLKSIRLESLPGIKDKALRRFASSYLSTSLESVTLIDLEISSLATISNFLSPHLGHLKRFTLSQHKTPTLLSADIIPLLHSQTLNYIHWEIGSQAVPPPPYPSSTSSFPFPNSEPISCLATSLLSTSIKNNRFPSLRKIRAPHDPQGLLQALCKPLTTALLPSDISLVSSRRPTSSHEQPVNIFPPSPFPEHASDPSASRPGTPPPLQSPSLRADSPMSAVFEMSHTSDFTSHSVSRSGAATLLSPSCSRAAAEARILAARKQPFMTVRVTDPKGGVRVDSTIGGFLGRIDSKIAYEVRPDRSAVGETDGEVGRDGCGNKWIVGAADMVDQWEVVGGGGSGVSGFQKTCTRGHWVKGSEVVRVEEMF</sequence>
<name>A0A6A6WXF6_9PLEO</name>
<gene>
    <name evidence="2" type="ORF">K505DRAFT_341931</name>
</gene>
<dbReference type="OrthoDB" id="3210378at2759"/>
<dbReference type="AlphaFoldDB" id="A0A6A6WXF6"/>
<feature type="region of interest" description="Disordered" evidence="1">
    <location>
        <begin position="536"/>
        <end position="580"/>
    </location>
</feature>
<proteinExistence type="predicted"/>
<evidence type="ECO:0000313" key="3">
    <source>
        <dbReference type="Proteomes" id="UP000799757"/>
    </source>
</evidence>
<dbReference type="SUPFAM" id="SSF52047">
    <property type="entry name" value="RNI-like"/>
    <property type="match status" value="1"/>
</dbReference>
<dbReference type="Proteomes" id="UP000799757">
    <property type="component" value="Unassembled WGS sequence"/>
</dbReference>
<reference evidence="2" key="1">
    <citation type="journal article" date="2020" name="Stud. Mycol.">
        <title>101 Dothideomycetes genomes: a test case for predicting lifestyles and emergence of pathogens.</title>
        <authorList>
            <person name="Haridas S."/>
            <person name="Albert R."/>
            <person name="Binder M."/>
            <person name="Bloem J."/>
            <person name="Labutti K."/>
            <person name="Salamov A."/>
            <person name="Andreopoulos B."/>
            <person name="Baker S."/>
            <person name="Barry K."/>
            <person name="Bills G."/>
            <person name="Bluhm B."/>
            <person name="Cannon C."/>
            <person name="Castanera R."/>
            <person name="Culley D."/>
            <person name="Daum C."/>
            <person name="Ezra D."/>
            <person name="Gonzalez J."/>
            <person name="Henrissat B."/>
            <person name="Kuo A."/>
            <person name="Liang C."/>
            <person name="Lipzen A."/>
            <person name="Lutzoni F."/>
            <person name="Magnuson J."/>
            <person name="Mondo S."/>
            <person name="Nolan M."/>
            <person name="Ohm R."/>
            <person name="Pangilinan J."/>
            <person name="Park H.-J."/>
            <person name="Ramirez L."/>
            <person name="Alfaro M."/>
            <person name="Sun H."/>
            <person name="Tritt A."/>
            <person name="Yoshinaga Y."/>
            <person name="Zwiers L.-H."/>
            <person name="Turgeon B."/>
            <person name="Goodwin S."/>
            <person name="Spatafora J."/>
            <person name="Crous P."/>
            <person name="Grigoriev I."/>
        </authorList>
    </citation>
    <scope>NUCLEOTIDE SEQUENCE</scope>
    <source>
        <strain evidence="2">CBS 109.77</strain>
    </source>
</reference>
<dbReference type="Gene3D" id="3.80.10.10">
    <property type="entry name" value="Ribonuclease Inhibitor"/>
    <property type="match status" value="1"/>
</dbReference>
<evidence type="ECO:0000256" key="1">
    <source>
        <dbReference type="SAM" id="MobiDB-lite"/>
    </source>
</evidence>
<organism evidence="2 3">
    <name type="scientific">Melanomma pulvis-pyrius CBS 109.77</name>
    <dbReference type="NCBI Taxonomy" id="1314802"/>
    <lineage>
        <taxon>Eukaryota</taxon>
        <taxon>Fungi</taxon>
        <taxon>Dikarya</taxon>
        <taxon>Ascomycota</taxon>
        <taxon>Pezizomycotina</taxon>
        <taxon>Dothideomycetes</taxon>
        <taxon>Pleosporomycetidae</taxon>
        <taxon>Pleosporales</taxon>
        <taxon>Melanommataceae</taxon>
        <taxon>Melanomma</taxon>
    </lineage>
</organism>
<feature type="region of interest" description="Disordered" evidence="1">
    <location>
        <begin position="23"/>
        <end position="42"/>
    </location>
</feature>
<evidence type="ECO:0000313" key="2">
    <source>
        <dbReference type="EMBL" id="KAF2788635.1"/>
    </source>
</evidence>
<protein>
    <recommendedName>
        <fullName evidence="4">F-box domain-containing protein</fullName>
    </recommendedName>
</protein>
<evidence type="ECO:0008006" key="4">
    <source>
        <dbReference type="Google" id="ProtNLM"/>
    </source>
</evidence>
<keyword evidence="3" id="KW-1185">Reference proteome</keyword>
<accession>A0A6A6WXF6</accession>